<protein>
    <submittedName>
        <fullName evidence="1">Uncharacterized protein</fullName>
    </submittedName>
</protein>
<sequence>MSATEGQTHAEARFELDTAAYRATGKKKVARLRETCRAAYPARRKRSVIATIRRRPRLLIEFSRSKDGGGMVEYYRNGIAAGRRWDPRLERSSSALLGGIEEESSRGLRVKETNSKGEETFGGGGCASFLRAHACNGYPLSTVACIARRSIVGGLVKWCHTATASCGEFRPRKSKGGDSATFLAAVQLERCKAAESFPLQITPRRTPAPMLCKLFRLRMQRPATEDHKMCAYHHDRIKSLGRKDVHRVVLQCR</sequence>
<dbReference type="AlphaFoldDB" id="A0AAD6SD40"/>
<comment type="caution">
    <text evidence="1">The sequence shown here is derived from an EMBL/GenBank/DDBJ whole genome shotgun (WGS) entry which is preliminary data.</text>
</comment>
<evidence type="ECO:0000313" key="2">
    <source>
        <dbReference type="Proteomes" id="UP001218188"/>
    </source>
</evidence>
<gene>
    <name evidence="1" type="ORF">C8F04DRAFT_1191275</name>
</gene>
<name>A0AAD6SD40_9AGAR</name>
<dbReference type="EMBL" id="JARJCM010000150">
    <property type="protein sequence ID" value="KAJ7025696.1"/>
    <property type="molecule type" value="Genomic_DNA"/>
</dbReference>
<organism evidence="1 2">
    <name type="scientific">Mycena alexandri</name>
    <dbReference type="NCBI Taxonomy" id="1745969"/>
    <lineage>
        <taxon>Eukaryota</taxon>
        <taxon>Fungi</taxon>
        <taxon>Dikarya</taxon>
        <taxon>Basidiomycota</taxon>
        <taxon>Agaricomycotina</taxon>
        <taxon>Agaricomycetes</taxon>
        <taxon>Agaricomycetidae</taxon>
        <taxon>Agaricales</taxon>
        <taxon>Marasmiineae</taxon>
        <taxon>Mycenaceae</taxon>
        <taxon>Mycena</taxon>
    </lineage>
</organism>
<reference evidence="1" key="1">
    <citation type="submission" date="2023-03" db="EMBL/GenBank/DDBJ databases">
        <title>Massive genome expansion in bonnet fungi (Mycena s.s.) driven by repeated elements and novel gene families across ecological guilds.</title>
        <authorList>
            <consortium name="Lawrence Berkeley National Laboratory"/>
            <person name="Harder C.B."/>
            <person name="Miyauchi S."/>
            <person name="Viragh M."/>
            <person name="Kuo A."/>
            <person name="Thoen E."/>
            <person name="Andreopoulos B."/>
            <person name="Lu D."/>
            <person name="Skrede I."/>
            <person name="Drula E."/>
            <person name="Henrissat B."/>
            <person name="Morin E."/>
            <person name="Kohler A."/>
            <person name="Barry K."/>
            <person name="LaButti K."/>
            <person name="Morin E."/>
            <person name="Salamov A."/>
            <person name="Lipzen A."/>
            <person name="Mereny Z."/>
            <person name="Hegedus B."/>
            <person name="Baldrian P."/>
            <person name="Stursova M."/>
            <person name="Weitz H."/>
            <person name="Taylor A."/>
            <person name="Grigoriev I.V."/>
            <person name="Nagy L.G."/>
            <person name="Martin F."/>
            <person name="Kauserud H."/>
        </authorList>
    </citation>
    <scope>NUCLEOTIDE SEQUENCE</scope>
    <source>
        <strain evidence="1">CBHHK200</strain>
    </source>
</reference>
<keyword evidence="2" id="KW-1185">Reference proteome</keyword>
<evidence type="ECO:0000313" key="1">
    <source>
        <dbReference type="EMBL" id="KAJ7025696.1"/>
    </source>
</evidence>
<proteinExistence type="predicted"/>
<dbReference type="Proteomes" id="UP001218188">
    <property type="component" value="Unassembled WGS sequence"/>
</dbReference>
<accession>A0AAD6SD40</accession>